<feature type="transmembrane region" description="Helical" evidence="2">
    <location>
        <begin position="138"/>
        <end position="155"/>
    </location>
</feature>
<keyword evidence="5" id="KW-1185">Reference proteome</keyword>
<evidence type="ECO:0000313" key="4">
    <source>
        <dbReference type="EMBL" id="KAH0903171.1"/>
    </source>
</evidence>
<keyword evidence="2" id="KW-0472">Membrane</keyword>
<gene>
    <name evidence="4" type="ORF">HID58_042674</name>
</gene>
<reference evidence="4 5" key="1">
    <citation type="submission" date="2021-05" db="EMBL/GenBank/DDBJ databases">
        <title>Genome Assembly of Synthetic Allotetraploid Brassica napus Reveals Homoeologous Exchanges between Subgenomes.</title>
        <authorList>
            <person name="Davis J.T."/>
        </authorList>
    </citation>
    <scope>NUCLEOTIDE SEQUENCE [LARGE SCALE GENOMIC DNA]</scope>
    <source>
        <strain evidence="5">cv. Da-Ae</strain>
        <tissue evidence="4">Seedling</tissue>
    </source>
</reference>
<feature type="compositionally biased region" description="Basic residues" evidence="1">
    <location>
        <begin position="262"/>
        <end position="277"/>
    </location>
</feature>
<dbReference type="PANTHER" id="PTHR33741:SF4">
    <property type="entry name" value="INTEGRAL MEMBRANE HPP FAMILY PROTEIN"/>
    <property type="match status" value="1"/>
</dbReference>
<dbReference type="InterPro" id="IPR007065">
    <property type="entry name" value="HPP"/>
</dbReference>
<organism evidence="4 5">
    <name type="scientific">Brassica napus</name>
    <name type="common">Rape</name>
    <dbReference type="NCBI Taxonomy" id="3708"/>
    <lineage>
        <taxon>Eukaryota</taxon>
        <taxon>Viridiplantae</taxon>
        <taxon>Streptophyta</taxon>
        <taxon>Embryophyta</taxon>
        <taxon>Tracheophyta</taxon>
        <taxon>Spermatophyta</taxon>
        <taxon>Magnoliopsida</taxon>
        <taxon>eudicotyledons</taxon>
        <taxon>Gunneridae</taxon>
        <taxon>Pentapetalae</taxon>
        <taxon>rosids</taxon>
        <taxon>malvids</taxon>
        <taxon>Brassicales</taxon>
        <taxon>Brassicaceae</taxon>
        <taxon>Brassiceae</taxon>
        <taxon>Brassica</taxon>
    </lineage>
</organism>
<feature type="region of interest" description="Disordered" evidence="1">
    <location>
        <begin position="262"/>
        <end position="311"/>
    </location>
</feature>
<feature type="compositionally biased region" description="Basic and acidic residues" evidence="1">
    <location>
        <begin position="299"/>
        <end position="311"/>
    </location>
</feature>
<evidence type="ECO:0000256" key="2">
    <source>
        <dbReference type="SAM" id="Phobius"/>
    </source>
</evidence>
<evidence type="ECO:0000259" key="3">
    <source>
        <dbReference type="Pfam" id="PF04982"/>
    </source>
</evidence>
<keyword evidence="2" id="KW-0812">Transmembrane</keyword>
<evidence type="ECO:0000256" key="1">
    <source>
        <dbReference type="SAM" id="MobiDB-lite"/>
    </source>
</evidence>
<dbReference type="PANTHER" id="PTHR33741">
    <property type="entry name" value="TRANSMEMBRANE PROTEIN DDB_G0269096-RELATED"/>
    <property type="match status" value="1"/>
</dbReference>
<dbReference type="EMBL" id="JAGKQM010000011">
    <property type="protein sequence ID" value="KAH0903171.1"/>
    <property type="molecule type" value="Genomic_DNA"/>
</dbReference>
<accession>A0ABQ8BG35</accession>
<protein>
    <recommendedName>
        <fullName evidence="3">HPP transmembrane region domain-containing protein</fullName>
    </recommendedName>
</protein>
<dbReference type="InterPro" id="IPR058581">
    <property type="entry name" value="TM_HPP"/>
</dbReference>
<feature type="transmembrane region" description="Helical" evidence="2">
    <location>
        <begin position="161"/>
        <end position="182"/>
    </location>
</feature>
<feature type="transmembrane region" description="Helical" evidence="2">
    <location>
        <begin position="226"/>
        <end position="244"/>
    </location>
</feature>
<name>A0ABQ8BG35_BRANA</name>
<dbReference type="Proteomes" id="UP000824890">
    <property type="component" value="Unassembled WGS sequence"/>
</dbReference>
<sequence length="408" mass="44732">MALLPVKPLSFHRFQVFPRHLITPAVSTVPAMVSAGFKSHHFVGLPSYDLCIHESVSHMRSLRSWSNRRRVSKTVGVSMPVASAEDLPAASWDSWKPDKTTVAPSPSDVIWPAAGAFAAMAIMGRIDQMLNPKGISMSVAPLGAVSAILFTTPSVPAARKYNIFMAQIGCAAIGVLTFSIFGPGWLSRSIALAASIAFMVIARANHPPAASLPLLFIDGAKLQKLNFWYVLFPSAAACILLCFLKPSVPFSSFSKIRIMTGRKRGGKKNTKQKKGKSAKGNIAHLSTGNDSDDLSAHGNETDHPAQENETDHLSATSQECQLLPPDVLYFKNTEFTKKCKIQSKCYVSNTVAIIKKLQPELEWFENHPQFCHIFHMPDEPYLKLLGVWEASIANHSLKRGRWHSLVCG</sequence>
<evidence type="ECO:0000313" key="5">
    <source>
        <dbReference type="Proteomes" id="UP000824890"/>
    </source>
</evidence>
<dbReference type="Pfam" id="PF04982">
    <property type="entry name" value="TM_HPP"/>
    <property type="match status" value="1"/>
</dbReference>
<comment type="caution">
    <text evidence="4">The sequence shown here is derived from an EMBL/GenBank/DDBJ whole genome shotgun (WGS) entry which is preliminary data.</text>
</comment>
<feature type="domain" description="HPP transmembrane region" evidence="3">
    <location>
        <begin position="104"/>
        <end position="243"/>
    </location>
</feature>
<proteinExistence type="predicted"/>
<keyword evidence="2" id="KW-1133">Transmembrane helix</keyword>